<dbReference type="EMBL" id="LK022848">
    <property type="protein sequence ID" value="CDR08859.1"/>
    <property type="molecule type" value="Genomic_DNA"/>
</dbReference>
<dbReference type="AlphaFoldDB" id="A0A061A0F0"/>
<dbReference type="RefSeq" id="WP_245388670.1">
    <property type="nucleotide sequence ID" value="NZ_BAABDR010000022.1"/>
</dbReference>
<dbReference type="Proteomes" id="UP000756710">
    <property type="component" value="Unassembled WGS sequence"/>
</dbReference>
<evidence type="ECO:0000313" key="2">
    <source>
        <dbReference type="EMBL" id="MBP2065515.1"/>
    </source>
</evidence>
<protein>
    <submittedName>
        <fullName evidence="1">Uncharacterized protein</fullName>
    </submittedName>
</protein>
<gene>
    <name evidence="2" type="ORF">J2Z30_006552</name>
    <name evidence="1" type="ORF">SIRAN5501</name>
</gene>
<proteinExistence type="predicted"/>
<accession>A0A061A0F0</accession>
<dbReference type="HOGENOM" id="CLU_1453649_0_0_11"/>
<evidence type="ECO:0000313" key="3">
    <source>
        <dbReference type="Proteomes" id="UP000756710"/>
    </source>
</evidence>
<organism evidence="1">
    <name type="scientific">Streptomyces iranensis</name>
    <dbReference type="NCBI Taxonomy" id="576784"/>
    <lineage>
        <taxon>Bacteria</taxon>
        <taxon>Bacillati</taxon>
        <taxon>Actinomycetota</taxon>
        <taxon>Actinomycetes</taxon>
        <taxon>Kitasatosporales</taxon>
        <taxon>Streptomycetaceae</taxon>
        <taxon>Streptomyces</taxon>
        <taxon>Streptomyces violaceusniger group</taxon>
    </lineage>
</organism>
<evidence type="ECO:0000313" key="1">
    <source>
        <dbReference type="EMBL" id="CDR08859.1"/>
    </source>
</evidence>
<dbReference type="EMBL" id="JAGGLR010000019">
    <property type="protein sequence ID" value="MBP2065515.1"/>
    <property type="molecule type" value="Genomic_DNA"/>
</dbReference>
<name>A0A061A0F0_9ACTN</name>
<reference evidence="1" key="1">
    <citation type="submission" date="2014-05" db="EMBL/GenBank/DDBJ databases">
        <authorList>
            <person name="Horn Fabian"/>
        </authorList>
    </citation>
    <scope>NUCLEOTIDE SEQUENCE</scope>
</reference>
<keyword evidence="3" id="KW-1185">Reference proteome</keyword>
<reference evidence="2 3" key="2">
    <citation type="submission" date="2021-03" db="EMBL/GenBank/DDBJ databases">
        <title>Genomic Encyclopedia of Type Strains, Phase IV (KMG-IV): sequencing the most valuable type-strain genomes for metagenomic binning, comparative biology and taxonomic classification.</title>
        <authorList>
            <person name="Goeker M."/>
        </authorList>
    </citation>
    <scope>NUCLEOTIDE SEQUENCE [LARGE SCALE GENOMIC DNA]</scope>
    <source>
        <strain evidence="2 3">DSM 41954</strain>
    </source>
</reference>
<sequence length="186" mass="19691">MTAHPEINGGSDLDQLHRDEITVAMNWVIRTCQGVVRDHSHKTFWVLTGTATGAAPAMEDLIESARTDVLGKLRRQIDGADAIIIGNAEHERTKPGGELHAPHAFKAPHHRGGGTTATHQWRRAPSKKATSIEAIAPQIQQITVASAGAKAVVSAPSPIVPSTTLALRFVARAARSGPGSASRSAR</sequence>